<protein>
    <submittedName>
        <fullName evidence="1">Uncharacterized protein</fullName>
    </submittedName>
</protein>
<sequence>MLSSSTVVLGWRCKMAAKRVADIVIRYRQQ</sequence>
<keyword evidence="2" id="KW-1185">Reference proteome</keyword>
<comment type="caution">
    <text evidence="1">The sequence shown here is derived from an EMBL/GenBank/DDBJ whole genome shotgun (WGS) entry which is preliminary data.</text>
</comment>
<organism evidence="1 2">
    <name type="scientific">Rhizobium miluonense</name>
    <dbReference type="NCBI Taxonomy" id="411945"/>
    <lineage>
        <taxon>Bacteria</taxon>
        <taxon>Pseudomonadati</taxon>
        <taxon>Pseudomonadota</taxon>
        <taxon>Alphaproteobacteria</taxon>
        <taxon>Hyphomicrobiales</taxon>
        <taxon>Rhizobiaceae</taxon>
        <taxon>Rhizobium/Agrobacterium group</taxon>
        <taxon>Rhizobium</taxon>
    </lineage>
</organism>
<proteinExistence type="predicted"/>
<dbReference type="Proteomes" id="UP001250791">
    <property type="component" value="Unassembled WGS sequence"/>
</dbReference>
<accession>A0ABU1SS86</accession>
<name>A0ABU1SS86_9HYPH</name>
<evidence type="ECO:0000313" key="2">
    <source>
        <dbReference type="Proteomes" id="UP001250791"/>
    </source>
</evidence>
<gene>
    <name evidence="1" type="ORF">J2W52_003466</name>
</gene>
<dbReference type="EMBL" id="JAVDUP010000004">
    <property type="protein sequence ID" value="MDR6901835.1"/>
    <property type="molecule type" value="Genomic_DNA"/>
</dbReference>
<evidence type="ECO:0000313" key="1">
    <source>
        <dbReference type="EMBL" id="MDR6901835.1"/>
    </source>
</evidence>
<reference evidence="1 2" key="1">
    <citation type="submission" date="2023-07" db="EMBL/GenBank/DDBJ databases">
        <title>Sorghum-associated microbial communities from plants grown in Nebraska, USA.</title>
        <authorList>
            <person name="Schachtman D."/>
        </authorList>
    </citation>
    <scope>NUCLEOTIDE SEQUENCE [LARGE SCALE GENOMIC DNA]</scope>
    <source>
        <strain evidence="1 2">3199</strain>
    </source>
</reference>